<feature type="domain" description="Zinc finger DksA/TraR C4-type" evidence="6">
    <location>
        <begin position="83"/>
        <end position="109"/>
    </location>
</feature>
<dbReference type="EMBL" id="FMYI01000003">
    <property type="protein sequence ID" value="SDB99040.1"/>
    <property type="molecule type" value="Genomic_DNA"/>
</dbReference>
<keyword evidence="1" id="KW-0479">Metal-binding</keyword>
<keyword evidence="3" id="KW-0862">Zinc</keyword>
<dbReference type="STRING" id="1612202.SAMN05421734_103278"/>
<evidence type="ECO:0000256" key="4">
    <source>
        <dbReference type="PROSITE-ProRule" id="PRU00510"/>
    </source>
</evidence>
<feature type="compositionally biased region" description="Basic and acidic residues" evidence="5">
    <location>
        <begin position="147"/>
        <end position="164"/>
    </location>
</feature>
<reference evidence="8" key="1">
    <citation type="submission" date="2016-09" db="EMBL/GenBank/DDBJ databases">
        <authorList>
            <person name="Varghese N."/>
            <person name="Submissions S."/>
        </authorList>
    </citation>
    <scope>NUCLEOTIDE SEQUENCE [LARGE SCALE GENOMIC DNA]</scope>
    <source>
        <strain evidence="8">S5</strain>
    </source>
</reference>
<evidence type="ECO:0000256" key="1">
    <source>
        <dbReference type="ARBA" id="ARBA00022723"/>
    </source>
</evidence>
<evidence type="ECO:0000256" key="2">
    <source>
        <dbReference type="ARBA" id="ARBA00022771"/>
    </source>
</evidence>
<sequence length="164" mass="18921">MDKPVHLDQVKELLLTRKKDLMASKSQQSNLDTTTELSDYDNHPGDLGTELHERDKSQVLSEYEEKELEDIKIALKRITEGTHGYCDECSKLINRERMLAVPTTRYCIEHAKEQQNQVSEDQQSMSSLEMDDTDTWKTVEEYGSSEHNTKLNENQRKVNGDSLS</sequence>
<evidence type="ECO:0000256" key="3">
    <source>
        <dbReference type="ARBA" id="ARBA00022833"/>
    </source>
</evidence>
<feature type="region of interest" description="Disordered" evidence="5">
    <location>
        <begin position="21"/>
        <end position="50"/>
    </location>
</feature>
<organism evidence="7 8">
    <name type="scientific">Pelagirhabdus alkalitolerans</name>
    <dbReference type="NCBI Taxonomy" id="1612202"/>
    <lineage>
        <taxon>Bacteria</taxon>
        <taxon>Bacillati</taxon>
        <taxon>Bacillota</taxon>
        <taxon>Bacilli</taxon>
        <taxon>Bacillales</taxon>
        <taxon>Bacillaceae</taxon>
        <taxon>Pelagirhabdus</taxon>
    </lineage>
</organism>
<protein>
    <submittedName>
        <fullName evidence="7">Transcriptional regulator, TraR/DksA family</fullName>
    </submittedName>
</protein>
<dbReference type="PANTHER" id="PTHR33823:SF4">
    <property type="entry name" value="GENERAL STRESS PROTEIN 16O"/>
    <property type="match status" value="1"/>
</dbReference>
<evidence type="ECO:0000256" key="5">
    <source>
        <dbReference type="SAM" id="MobiDB-lite"/>
    </source>
</evidence>
<dbReference type="RefSeq" id="WP_090794543.1">
    <property type="nucleotide sequence ID" value="NZ_FMYI01000003.1"/>
</dbReference>
<dbReference type="AlphaFoldDB" id="A0A1G6HXY3"/>
<dbReference type="SUPFAM" id="SSF109635">
    <property type="entry name" value="DnaK suppressor protein DksA, alpha-hairpin domain"/>
    <property type="match status" value="1"/>
</dbReference>
<dbReference type="Proteomes" id="UP000242949">
    <property type="component" value="Unassembled WGS sequence"/>
</dbReference>
<evidence type="ECO:0000313" key="8">
    <source>
        <dbReference type="Proteomes" id="UP000242949"/>
    </source>
</evidence>
<dbReference type="InterPro" id="IPR000962">
    <property type="entry name" value="Znf_DskA_TraR"/>
</dbReference>
<feature type="compositionally biased region" description="Basic and acidic residues" evidence="5">
    <location>
        <begin position="40"/>
        <end position="50"/>
    </location>
</feature>
<dbReference type="PROSITE" id="PS51128">
    <property type="entry name" value="ZF_DKSA_2"/>
    <property type="match status" value="1"/>
</dbReference>
<dbReference type="Pfam" id="PF01258">
    <property type="entry name" value="zf-dskA_traR"/>
    <property type="match status" value="1"/>
</dbReference>
<evidence type="ECO:0000259" key="6">
    <source>
        <dbReference type="Pfam" id="PF01258"/>
    </source>
</evidence>
<feature type="compositionally biased region" description="Polar residues" evidence="5">
    <location>
        <begin position="114"/>
        <end position="127"/>
    </location>
</feature>
<evidence type="ECO:0000313" key="7">
    <source>
        <dbReference type="EMBL" id="SDB99040.1"/>
    </source>
</evidence>
<gene>
    <name evidence="7" type="ORF">SAMN05421734_103278</name>
</gene>
<feature type="zinc finger region" description="dksA C4-type" evidence="4">
    <location>
        <begin position="86"/>
        <end position="110"/>
    </location>
</feature>
<dbReference type="GO" id="GO:0008270">
    <property type="term" value="F:zinc ion binding"/>
    <property type="evidence" value="ECO:0007669"/>
    <property type="project" value="UniProtKB-KW"/>
</dbReference>
<accession>A0A1G6HXY3</accession>
<dbReference type="Gene3D" id="1.20.120.910">
    <property type="entry name" value="DksA, coiled-coil domain"/>
    <property type="match status" value="1"/>
</dbReference>
<feature type="region of interest" description="Disordered" evidence="5">
    <location>
        <begin position="114"/>
        <end position="164"/>
    </location>
</feature>
<dbReference type="OrthoDB" id="9811543at2"/>
<keyword evidence="2" id="KW-0863">Zinc-finger</keyword>
<name>A0A1G6HXY3_9BACI</name>
<dbReference type="PANTHER" id="PTHR33823">
    <property type="entry name" value="RNA POLYMERASE-BINDING TRANSCRIPTION FACTOR DKSA-RELATED"/>
    <property type="match status" value="1"/>
</dbReference>
<keyword evidence="8" id="KW-1185">Reference proteome</keyword>
<feature type="compositionally biased region" description="Polar residues" evidence="5">
    <location>
        <begin position="24"/>
        <end position="37"/>
    </location>
</feature>
<dbReference type="InterPro" id="IPR037187">
    <property type="entry name" value="DnaK_N"/>
</dbReference>
<proteinExistence type="predicted"/>
<dbReference type="SUPFAM" id="SSF57716">
    <property type="entry name" value="Glucocorticoid receptor-like (DNA-binding domain)"/>
    <property type="match status" value="1"/>
</dbReference>